<feature type="region of interest" description="Disordered" evidence="2">
    <location>
        <begin position="999"/>
        <end position="1034"/>
    </location>
</feature>
<dbReference type="OrthoDB" id="267732at2759"/>
<accession>A0A0S4KI86</accession>
<feature type="region of interest" description="Disordered" evidence="2">
    <location>
        <begin position="563"/>
        <end position="592"/>
    </location>
</feature>
<dbReference type="GO" id="GO:1990130">
    <property type="term" value="C:GATOR1 complex"/>
    <property type="evidence" value="ECO:0007669"/>
    <property type="project" value="TreeGrafter"/>
</dbReference>
<feature type="compositionally biased region" description="Polar residues" evidence="2">
    <location>
        <begin position="700"/>
        <end position="713"/>
    </location>
</feature>
<feature type="compositionally biased region" description="Polar residues" evidence="2">
    <location>
        <begin position="433"/>
        <end position="443"/>
    </location>
</feature>
<dbReference type="InterPro" id="IPR009348">
    <property type="entry name" value="NPR2-like"/>
</dbReference>
<dbReference type="PANTHER" id="PTHR12991">
    <property type="entry name" value="NITROGEN PERMEASE REGULATOR 2/TUMOR SUPPRESSOR CANDIDATE 4"/>
    <property type="match status" value="1"/>
</dbReference>
<evidence type="ECO:0000313" key="4">
    <source>
        <dbReference type="Proteomes" id="UP000051952"/>
    </source>
</evidence>
<feature type="compositionally biased region" description="Polar residues" evidence="2">
    <location>
        <begin position="353"/>
        <end position="371"/>
    </location>
</feature>
<keyword evidence="4" id="KW-1185">Reference proteome</keyword>
<reference evidence="4" key="1">
    <citation type="submission" date="2015-09" db="EMBL/GenBank/DDBJ databases">
        <authorList>
            <consortium name="Pathogen Informatics"/>
        </authorList>
    </citation>
    <scope>NUCLEOTIDE SEQUENCE [LARGE SCALE GENOMIC DNA]</scope>
    <source>
        <strain evidence="4">Lake Konstanz</strain>
    </source>
</reference>
<dbReference type="Proteomes" id="UP000051952">
    <property type="component" value="Unassembled WGS sequence"/>
</dbReference>
<dbReference type="GO" id="GO:1904262">
    <property type="term" value="P:negative regulation of TORC1 signaling"/>
    <property type="evidence" value="ECO:0007669"/>
    <property type="project" value="TreeGrafter"/>
</dbReference>
<protein>
    <submittedName>
        <fullName evidence="3">Uncharacterized protein</fullName>
    </submittedName>
</protein>
<gene>
    <name evidence="3" type="ORF">BSAL_17925</name>
</gene>
<feature type="compositionally biased region" description="Low complexity" evidence="2">
    <location>
        <begin position="207"/>
        <end position="228"/>
    </location>
</feature>
<name>A0A0S4KI86_BODSA</name>
<feature type="region of interest" description="Disordered" evidence="2">
    <location>
        <begin position="393"/>
        <end position="475"/>
    </location>
</feature>
<organism evidence="3 4">
    <name type="scientific">Bodo saltans</name>
    <name type="common">Flagellated protozoan</name>
    <dbReference type="NCBI Taxonomy" id="75058"/>
    <lineage>
        <taxon>Eukaryota</taxon>
        <taxon>Discoba</taxon>
        <taxon>Euglenozoa</taxon>
        <taxon>Kinetoplastea</taxon>
        <taxon>Metakinetoplastina</taxon>
        <taxon>Eubodonida</taxon>
        <taxon>Bodonidae</taxon>
        <taxon>Bodo</taxon>
    </lineage>
</organism>
<comment type="similarity">
    <text evidence="1">Belongs to the NPR2 family.</text>
</comment>
<feature type="compositionally biased region" description="Low complexity" evidence="2">
    <location>
        <begin position="372"/>
        <end position="381"/>
    </location>
</feature>
<feature type="region of interest" description="Disordered" evidence="2">
    <location>
        <begin position="847"/>
        <end position="877"/>
    </location>
</feature>
<feature type="compositionally biased region" description="Gly residues" evidence="2">
    <location>
        <begin position="682"/>
        <end position="699"/>
    </location>
</feature>
<dbReference type="AlphaFoldDB" id="A0A0S4KI86"/>
<feature type="compositionally biased region" description="Basic and acidic residues" evidence="2">
    <location>
        <begin position="1012"/>
        <end position="1021"/>
    </location>
</feature>
<proteinExistence type="inferred from homology"/>
<feature type="compositionally biased region" description="Polar residues" evidence="2">
    <location>
        <begin position="1022"/>
        <end position="1033"/>
    </location>
</feature>
<feature type="region of interest" description="Disordered" evidence="2">
    <location>
        <begin position="675"/>
        <end position="724"/>
    </location>
</feature>
<dbReference type="GO" id="GO:0005096">
    <property type="term" value="F:GTPase activator activity"/>
    <property type="evidence" value="ECO:0007669"/>
    <property type="project" value="TreeGrafter"/>
</dbReference>
<evidence type="ECO:0000256" key="2">
    <source>
        <dbReference type="SAM" id="MobiDB-lite"/>
    </source>
</evidence>
<evidence type="ECO:0000256" key="1">
    <source>
        <dbReference type="ARBA" id="ARBA00008433"/>
    </source>
</evidence>
<feature type="region of interest" description="Disordered" evidence="2">
    <location>
        <begin position="352"/>
        <end position="381"/>
    </location>
</feature>
<dbReference type="PANTHER" id="PTHR12991:SF10">
    <property type="entry name" value="GATOR COMPLEX PROTEIN NPRL2"/>
    <property type="match status" value="1"/>
</dbReference>
<dbReference type="GO" id="GO:0010508">
    <property type="term" value="P:positive regulation of autophagy"/>
    <property type="evidence" value="ECO:0007669"/>
    <property type="project" value="TreeGrafter"/>
</dbReference>
<feature type="region of interest" description="Disordered" evidence="2">
    <location>
        <begin position="190"/>
        <end position="248"/>
    </location>
</feature>
<dbReference type="GO" id="GO:0005774">
    <property type="term" value="C:vacuolar membrane"/>
    <property type="evidence" value="ECO:0007669"/>
    <property type="project" value="TreeGrafter"/>
</dbReference>
<feature type="compositionally biased region" description="Low complexity" evidence="2">
    <location>
        <begin position="401"/>
        <end position="424"/>
    </location>
</feature>
<dbReference type="VEuPathDB" id="TriTrypDB:BSAL_17925"/>
<dbReference type="EMBL" id="CYKH01001680">
    <property type="protein sequence ID" value="CUI14856.1"/>
    <property type="molecule type" value="Genomic_DNA"/>
</dbReference>
<evidence type="ECO:0000313" key="3">
    <source>
        <dbReference type="EMBL" id="CUI14856.1"/>
    </source>
</evidence>
<sequence length="1116" mass="119293">MSHGDEDVGLALSGILLLGLDPACGPYIYHQHPTDITADRSDRSIFSTFKNFTEVFLPRVELTGRVCWHYEADTTHLVMYVAMEFSGVHYSRNLLKATVCFVFDCPSMMTTSSTVLEDALRSYAVALLNVAELLKDLEKRYGYLFHYFDPRGDYYDAQRCLLSSFKKPELQPPPPTATMASLVGTIYQSTASPSSGGGGPPRVLSPTTTTTTLVTTTGTTGTTTTTTTSADDYSPPAVSLTPPAESHAPATLTITTTTTANTTGGAPLDIATSPLEAYTTSSSLDASYSLPAALLLRTSSEERPIHDGKLLHPLGLTPTTAAAVATSSAEGHPLHLDPGDILFTESYEVRSGGTASTAVPTVTPQDGTEQHPSSGSAGGCSPALLRRIYYGSSRRSAHDQSGGANNNNTNATSSSALLQQQQPSPAVPPRTHLTPSDNNNPRRLTTLPLSRASASDLHEAATAATADPTSGAHDSTTAAAAASGTFVDLYDLCFIMEKALDCVLEVGDSIPISERSSVTVRCGKRHGTGSAVRPLYPDQRVVPIVSPEEVLAWSAMVVGDIGSPAPDRGGHHHHNHLQQGSPPAGGRSITNPGIAATTTTTAVGTLQSPQRVWTGWSDLTVTDVYEGIDGVRTVEEVISYYCRTNNNNLNQQNCSGLVEPWVWEVLYELQAPSTETPTAGCKRGGGAVGNNNNAGGGGRTPTSSLEPNFSNARPTGRQAALHQRKSKIRAAKRLASMADINQAAARASITSLSSSFAAPTSPSIQNIPRRVLYGLEALQHLQQCNWIMVLDPITSSSVYVCTPQLYAVMSSTEDGDDVAIHDALGRRLLAVNDALLQINLQQQQKLQQYQQQNQQGSSPAPEMPPTSQRAGARGGVRDAAMAQLQLEPSFVLSRRLDSAEVISDGTWEGMTPMKAIPSTQTANFSPSARSLNMATPPPLTVLPATISTAAPPAVPALSIGDEIVDTPSERRRIGNILNLAAQQGYPPLSLLARCRRMSTPPTNMEMNEEDFGDRTPPERDVNQQNQQVTPSRRTYTDEVASTILNSNALDEQIELATSAAFRALVRFQYCSVASVTAEMRRCPFWGEWFSSWAPEVMVALVEFGVMNGWLFESDGS</sequence>